<evidence type="ECO:0000313" key="3">
    <source>
        <dbReference type="Proteomes" id="UP000712600"/>
    </source>
</evidence>
<proteinExistence type="predicted"/>
<dbReference type="EMBL" id="QGKX02000996">
    <property type="protein sequence ID" value="KAF3558802.1"/>
    <property type="molecule type" value="Genomic_DNA"/>
</dbReference>
<evidence type="ECO:0000313" key="2">
    <source>
        <dbReference type="EMBL" id="KAF3558802.1"/>
    </source>
</evidence>
<evidence type="ECO:0000256" key="1">
    <source>
        <dbReference type="SAM" id="MobiDB-lite"/>
    </source>
</evidence>
<accession>A0A8S9QYG5</accession>
<name>A0A8S9QYG5_BRACR</name>
<organism evidence="2 3">
    <name type="scientific">Brassica cretica</name>
    <name type="common">Mustard</name>
    <dbReference type="NCBI Taxonomy" id="69181"/>
    <lineage>
        <taxon>Eukaryota</taxon>
        <taxon>Viridiplantae</taxon>
        <taxon>Streptophyta</taxon>
        <taxon>Embryophyta</taxon>
        <taxon>Tracheophyta</taxon>
        <taxon>Spermatophyta</taxon>
        <taxon>Magnoliopsida</taxon>
        <taxon>eudicotyledons</taxon>
        <taxon>Gunneridae</taxon>
        <taxon>Pentapetalae</taxon>
        <taxon>rosids</taxon>
        <taxon>malvids</taxon>
        <taxon>Brassicales</taxon>
        <taxon>Brassicaceae</taxon>
        <taxon>Brassiceae</taxon>
        <taxon>Brassica</taxon>
    </lineage>
</organism>
<gene>
    <name evidence="2" type="ORF">F2Q69_00013833</name>
</gene>
<reference evidence="2" key="1">
    <citation type="submission" date="2019-12" db="EMBL/GenBank/DDBJ databases">
        <title>Genome sequencing and annotation of Brassica cretica.</title>
        <authorList>
            <person name="Studholme D.J."/>
            <person name="Sarris P."/>
        </authorList>
    </citation>
    <scope>NUCLEOTIDE SEQUENCE</scope>
    <source>
        <strain evidence="2">PFS-109/04</strain>
        <tissue evidence="2">Leaf</tissue>
    </source>
</reference>
<dbReference type="AlphaFoldDB" id="A0A8S9QYG5"/>
<dbReference type="Proteomes" id="UP000712600">
    <property type="component" value="Unassembled WGS sequence"/>
</dbReference>
<sequence length="190" mass="20278">MFFNQRFCCGESARPYISLSSVFSHSSFSTPSHPSKFSLPSFSSSHAKMSSSQGSNKSCNSETCDTTLCVSPSTSILPDATPAYVVGCLSFQDKLARREAEKGLGSSRAEPSMLPAPADDATLDVEMQPLHDAVPAPVPYALAQPSDSYMTPVPVDETKQAPESMPPPPTRRGIVLALGAHSPCNIRDPR</sequence>
<protein>
    <submittedName>
        <fullName evidence="2">Uncharacterized protein</fullName>
    </submittedName>
</protein>
<feature type="region of interest" description="Disordered" evidence="1">
    <location>
        <begin position="145"/>
        <end position="174"/>
    </location>
</feature>
<comment type="caution">
    <text evidence="2">The sequence shown here is derived from an EMBL/GenBank/DDBJ whole genome shotgun (WGS) entry which is preliminary data.</text>
</comment>